<comment type="caution">
    <text evidence="3">The sequence shown here is derived from an EMBL/GenBank/DDBJ whole genome shotgun (WGS) entry which is preliminary data.</text>
</comment>
<dbReference type="AlphaFoldDB" id="A0ABD2QK99"/>
<reference evidence="3 4" key="1">
    <citation type="submission" date="2024-11" db="EMBL/GenBank/DDBJ databases">
        <title>Adaptive evolution of stress response genes in parasites aligns with host niche diversity.</title>
        <authorList>
            <person name="Hahn C."/>
            <person name="Resl P."/>
        </authorList>
    </citation>
    <scope>NUCLEOTIDE SEQUENCE [LARGE SCALE GENOMIC DNA]</scope>
    <source>
        <strain evidence="3">EGGRZ-B1_66</strain>
        <tissue evidence="3">Body</tissue>
    </source>
</reference>
<dbReference type="PANTHER" id="PTHR22826:SF106">
    <property type="entry name" value="TRIO, ISOFORM A"/>
    <property type="match status" value="1"/>
</dbReference>
<dbReference type="PANTHER" id="PTHR22826">
    <property type="entry name" value="RHO GUANINE EXCHANGE FACTOR-RELATED"/>
    <property type="match status" value="1"/>
</dbReference>
<dbReference type="Proteomes" id="UP001626550">
    <property type="component" value="Unassembled WGS sequence"/>
</dbReference>
<evidence type="ECO:0000313" key="3">
    <source>
        <dbReference type="EMBL" id="KAL3319929.1"/>
    </source>
</evidence>
<evidence type="ECO:0000313" key="4">
    <source>
        <dbReference type="Proteomes" id="UP001626550"/>
    </source>
</evidence>
<dbReference type="GO" id="GO:0005085">
    <property type="term" value="F:guanyl-nucleotide exchange factor activity"/>
    <property type="evidence" value="ECO:0007669"/>
    <property type="project" value="UniProtKB-KW"/>
</dbReference>
<evidence type="ECO:0000259" key="2">
    <source>
        <dbReference type="PROSITE" id="PS50010"/>
    </source>
</evidence>
<dbReference type="Pfam" id="PF00621">
    <property type="entry name" value="RhoGEF"/>
    <property type="match status" value="1"/>
</dbReference>
<dbReference type="InterPro" id="IPR051336">
    <property type="entry name" value="RhoGEF_Guanine_NuclExch_SF"/>
</dbReference>
<evidence type="ECO:0000256" key="1">
    <source>
        <dbReference type="ARBA" id="ARBA00022658"/>
    </source>
</evidence>
<gene>
    <name evidence="3" type="ORF">Ciccas_001385</name>
</gene>
<dbReference type="EMBL" id="JBJKFK010000089">
    <property type="protein sequence ID" value="KAL3319929.1"/>
    <property type="molecule type" value="Genomic_DNA"/>
</dbReference>
<proteinExistence type="predicted"/>
<sequence length="407" mass="46953">MTSVLTELSKSTSPFVHPDLEPILQQPLLELINSEENYVRRLNTIRDQYISIVDIFAIDSKPFEVAPNYEYTAPRPPHSLANNWRVLWANWIQILEWHEALLHKLQNLLEVNELHHIADLFIQSGPRMKAIYSKYCQNYLKAVQLVHLHRPYFEELRLFFNDRDDVISHLMQPIQRIMRYQLPLSECLKIIQRLCTNLTLIASWNQAVSVVKQIPKDTQLILEAARIVGYQNSITSLGNIQLYASLGVAKITKLQLSRAIQAARDCGEEQNQTEAAIKAAKMVFHERNVFLFDQALLIADLPSTNRPLHYDYLNLDTSVNGSVVVRTQLKRSFLSLGQSQTTRNSYNSLSSITSFDPYSHTTYQFLYSINVNRMNFMVRLFTTPHTNQPSYANIDSVLCVLSLQKSR</sequence>
<dbReference type="SMART" id="SM00325">
    <property type="entry name" value="RhoGEF"/>
    <property type="match status" value="1"/>
</dbReference>
<keyword evidence="4" id="KW-1185">Reference proteome</keyword>
<name>A0ABD2QK99_9PLAT</name>
<dbReference type="PROSITE" id="PS50010">
    <property type="entry name" value="DH_2"/>
    <property type="match status" value="1"/>
</dbReference>
<accession>A0ABD2QK99</accession>
<dbReference type="InterPro" id="IPR000219">
    <property type="entry name" value="DH_dom"/>
</dbReference>
<protein>
    <recommendedName>
        <fullName evidence="2">DH domain-containing protein</fullName>
    </recommendedName>
</protein>
<keyword evidence="1" id="KW-0344">Guanine-nucleotide releasing factor</keyword>
<organism evidence="3 4">
    <name type="scientific">Cichlidogyrus casuarinus</name>
    <dbReference type="NCBI Taxonomy" id="1844966"/>
    <lineage>
        <taxon>Eukaryota</taxon>
        <taxon>Metazoa</taxon>
        <taxon>Spiralia</taxon>
        <taxon>Lophotrochozoa</taxon>
        <taxon>Platyhelminthes</taxon>
        <taxon>Monogenea</taxon>
        <taxon>Monopisthocotylea</taxon>
        <taxon>Dactylogyridea</taxon>
        <taxon>Ancyrocephalidae</taxon>
        <taxon>Cichlidogyrus</taxon>
    </lineage>
</organism>
<dbReference type="SUPFAM" id="SSF48065">
    <property type="entry name" value="DBL homology domain (DH-domain)"/>
    <property type="match status" value="1"/>
</dbReference>
<feature type="domain" description="DH" evidence="2">
    <location>
        <begin position="23"/>
        <end position="273"/>
    </location>
</feature>
<dbReference type="InterPro" id="IPR035899">
    <property type="entry name" value="DBL_dom_sf"/>
</dbReference>
<dbReference type="Gene3D" id="1.20.900.10">
    <property type="entry name" value="Dbl homology (DH) domain"/>
    <property type="match status" value="1"/>
</dbReference>